<dbReference type="HOGENOM" id="CLU_578716_0_0_1"/>
<dbReference type="RefSeq" id="XP_001839951.2">
    <property type="nucleotide sequence ID" value="XM_001839899.2"/>
</dbReference>
<evidence type="ECO:0008006" key="3">
    <source>
        <dbReference type="Google" id="ProtNLM"/>
    </source>
</evidence>
<dbReference type="Proteomes" id="UP000001861">
    <property type="component" value="Unassembled WGS sequence"/>
</dbReference>
<accession>A8PAB2</accession>
<dbReference type="InParanoid" id="A8PAB2"/>
<dbReference type="VEuPathDB" id="FungiDB:CC1G_06141"/>
<dbReference type="EMBL" id="AACS02000002">
    <property type="protein sequence ID" value="EAU81930.2"/>
    <property type="molecule type" value="Genomic_DNA"/>
</dbReference>
<protein>
    <recommendedName>
        <fullName evidence="3">F-box domain-containing protein</fullName>
    </recommendedName>
</protein>
<dbReference type="OMA" id="GHSHIRE"/>
<dbReference type="KEGG" id="cci:CC1G_06141"/>
<evidence type="ECO:0000313" key="2">
    <source>
        <dbReference type="Proteomes" id="UP000001861"/>
    </source>
</evidence>
<evidence type="ECO:0000313" key="1">
    <source>
        <dbReference type="EMBL" id="EAU81930.2"/>
    </source>
</evidence>
<dbReference type="GeneID" id="6016574"/>
<name>A8PAB2_COPC7</name>
<organism evidence="1 2">
    <name type="scientific">Coprinopsis cinerea (strain Okayama-7 / 130 / ATCC MYA-4618 / FGSC 9003)</name>
    <name type="common">Inky cap fungus</name>
    <name type="synonym">Hormographiella aspergillata</name>
    <dbReference type="NCBI Taxonomy" id="240176"/>
    <lineage>
        <taxon>Eukaryota</taxon>
        <taxon>Fungi</taxon>
        <taxon>Dikarya</taxon>
        <taxon>Basidiomycota</taxon>
        <taxon>Agaricomycotina</taxon>
        <taxon>Agaricomycetes</taxon>
        <taxon>Agaricomycetidae</taxon>
        <taxon>Agaricales</taxon>
        <taxon>Agaricineae</taxon>
        <taxon>Psathyrellaceae</taxon>
        <taxon>Coprinopsis</taxon>
    </lineage>
</organism>
<keyword evidence="2" id="KW-1185">Reference proteome</keyword>
<proteinExistence type="predicted"/>
<reference evidence="1 2" key="1">
    <citation type="journal article" date="2010" name="Proc. Natl. Acad. Sci. U.S.A.">
        <title>Insights into evolution of multicellular fungi from the assembled chromosomes of the mushroom Coprinopsis cinerea (Coprinus cinereus).</title>
        <authorList>
            <person name="Stajich J.E."/>
            <person name="Wilke S.K."/>
            <person name="Ahren D."/>
            <person name="Au C.H."/>
            <person name="Birren B.W."/>
            <person name="Borodovsky M."/>
            <person name="Burns C."/>
            <person name="Canback B."/>
            <person name="Casselton L.A."/>
            <person name="Cheng C.K."/>
            <person name="Deng J."/>
            <person name="Dietrich F.S."/>
            <person name="Fargo D.C."/>
            <person name="Farman M.L."/>
            <person name="Gathman A.C."/>
            <person name="Goldberg J."/>
            <person name="Guigo R."/>
            <person name="Hoegger P.J."/>
            <person name="Hooker J.B."/>
            <person name="Huggins A."/>
            <person name="James T.Y."/>
            <person name="Kamada T."/>
            <person name="Kilaru S."/>
            <person name="Kodira C."/>
            <person name="Kues U."/>
            <person name="Kupfer D."/>
            <person name="Kwan H.S."/>
            <person name="Lomsadze A."/>
            <person name="Li W."/>
            <person name="Lilly W.W."/>
            <person name="Ma L.J."/>
            <person name="Mackey A.J."/>
            <person name="Manning G."/>
            <person name="Martin F."/>
            <person name="Muraguchi H."/>
            <person name="Natvig D.O."/>
            <person name="Palmerini H."/>
            <person name="Ramesh M.A."/>
            <person name="Rehmeyer C.J."/>
            <person name="Roe B.A."/>
            <person name="Shenoy N."/>
            <person name="Stanke M."/>
            <person name="Ter-Hovhannisyan V."/>
            <person name="Tunlid A."/>
            <person name="Velagapudi R."/>
            <person name="Vision T.J."/>
            <person name="Zeng Q."/>
            <person name="Zolan M.E."/>
            <person name="Pukkila P.J."/>
        </authorList>
    </citation>
    <scope>NUCLEOTIDE SEQUENCE [LARGE SCALE GENOMIC DNA]</scope>
    <source>
        <strain evidence="2">Okayama-7 / 130 / ATCC MYA-4618 / FGSC 9003</strain>
    </source>
</reference>
<dbReference type="AlphaFoldDB" id="A8PAB2"/>
<sequence length="456" mass="50815">MEAPSIVIPEILHQIVDYVVEYEPFLSGRRHKRLQLQSAATLVALASTSRIFSEIAVRTIWESIPHLGVVLALIPEDARQIQIELPSESLLTEYTLEITRDLGAKDLCRIIYYAPFIKEIGRFGSPSVPENSFDVPLGLVSEVKVKGILPTIQRMISPSQPLFPNVTAVQCDAISLRAASGDIRLLNVASLRRLDANLTHQLRFLSTCNEAIININSKARIHSLALAYPGEDTPMADAPVLIPIQTLLLNFEHLVELATGKIPIGTGVLNHLAQLPTLRRLDMWLAQRWQIAALGGKGQFNHSPETSTLIPSSKIPCSRPFPSLQTLIIRTFSLPDVIELVIPLVATAPLSTLKTEFYVTGQEEGDVTPKIDPFVEGLSLPRLEHLSVTSRGHYKVRYYRDTRFYVTPETLEPLRRLNGLRTLAISPGVKVGFVETPDNLDECRKHWPHMSHIVLE</sequence>
<gene>
    <name evidence="1" type="ORF">CC1G_06141</name>
</gene>
<comment type="caution">
    <text evidence="1">The sequence shown here is derived from an EMBL/GenBank/DDBJ whole genome shotgun (WGS) entry which is preliminary data.</text>
</comment>